<keyword evidence="2 4" id="KW-0808">Transferase</keyword>
<proteinExistence type="predicted"/>
<dbReference type="SUPFAM" id="SSF53335">
    <property type="entry name" value="S-adenosyl-L-methionine-dependent methyltransferases"/>
    <property type="match status" value="1"/>
</dbReference>
<keyword evidence="5" id="KW-1185">Reference proteome</keyword>
<evidence type="ECO:0000313" key="5">
    <source>
        <dbReference type="Proteomes" id="UP000283128"/>
    </source>
</evidence>
<dbReference type="CDD" id="cd02440">
    <property type="entry name" value="AdoMet_MTases"/>
    <property type="match status" value="1"/>
</dbReference>
<evidence type="ECO:0000313" key="4">
    <source>
        <dbReference type="EMBL" id="RVU26119.1"/>
    </source>
</evidence>
<comment type="caution">
    <text evidence="4">The sequence shown here is derived from an EMBL/GenBank/DDBJ whole genome shotgun (WGS) entry which is preliminary data.</text>
</comment>
<dbReference type="GO" id="GO:0008171">
    <property type="term" value="F:O-methyltransferase activity"/>
    <property type="evidence" value="ECO:0007669"/>
    <property type="project" value="InterPro"/>
</dbReference>
<dbReference type="Pfam" id="PF01596">
    <property type="entry name" value="Methyltransf_3"/>
    <property type="match status" value="1"/>
</dbReference>
<dbReference type="Gene3D" id="3.40.50.150">
    <property type="entry name" value="Vaccinia Virus protein VP39"/>
    <property type="match status" value="1"/>
</dbReference>
<dbReference type="InterPro" id="IPR029063">
    <property type="entry name" value="SAM-dependent_MTases_sf"/>
</dbReference>
<dbReference type="GO" id="GO:0032259">
    <property type="term" value="P:methylation"/>
    <property type="evidence" value="ECO:0007669"/>
    <property type="project" value="UniProtKB-KW"/>
</dbReference>
<dbReference type="GO" id="GO:0008757">
    <property type="term" value="F:S-adenosylmethionine-dependent methyltransferase activity"/>
    <property type="evidence" value="ECO:0007669"/>
    <property type="project" value="TreeGrafter"/>
</dbReference>
<dbReference type="OrthoDB" id="9799672at2"/>
<accession>A0A3S2Z1Y2</accession>
<gene>
    <name evidence="4" type="ORF">EOT10_11045</name>
</gene>
<dbReference type="PANTHER" id="PTHR10509:SF14">
    <property type="entry name" value="CAFFEOYL-COA O-METHYLTRANSFERASE 3-RELATED"/>
    <property type="match status" value="1"/>
</dbReference>
<sequence>MSEHAPEEQWTAVDDYLTGLLAPADEALTAALADSEAAGLPHINVAPNQGKFLHLIARIQGARRILEIGTLGGYSTIWLARALPADGVLVTLEYDPRHAEVARGNLARAGLDKIAEVRVGPALDSLPGIAADHPEPFDLVFIDADKANNAHYVEWALRLTRPGSVIVVDNVVRGGRVTDDSGTAPDIRGTRDALRLIADHPKLDGTAVQTVGVKGYDGFALARVLPDRRPSLDLTRHQTSW</sequence>
<dbReference type="InterPro" id="IPR002935">
    <property type="entry name" value="SAM_O-MeTrfase"/>
</dbReference>
<name>A0A3S2Z1Y2_9ACTN</name>
<dbReference type="AlphaFoldDB" id="A0A3S2Z1Y2"/>
<dbReference type="PROSITE" id="PS51682">
    <property type="entry name" value="SAM_OMT_I"/>
    <property type="match status" value="1"/>
</dbReference>
<evidence type="ECO:0000256" key="2">
    <source>
        <dbReference type="ARBA" id="ARBA00022679"/>
    </source>
</evidence>
<keyword evidence="3" id="KW-0949">S-adenosyl-L-methionine</keyword>
<organism evidence="4 5">
    <name type="scientific">Streptomyces antnestii</name>
    <dbReference type="NCBI Taxonomy" id="2494256"/>
    <lineage>
        <taxon>Bacteria</taxon>
        <taxon>Bacillati</taxon>
        <taxon>Actinomycetota</taxon>
        <taxon>Actinomycetes</taxon>
        <taxon>Kitasatosporales</taxon>
        <taxon>Streptomycetaceae</taxon>
        <taxon>Streptomyces</taxon>
    </lineage>
</organism>
<dbReference type="EMBL" id="RZYA01000004">
    <property type="protein sequence ID" value="RVU26119.1"/>
    <property type="molecule type" value="Genomic_DNA"/>
</dbReference>
<dbReference type="RefSeq" id="WP_127827945.1">
    <property type="nucleotide sequence ID" value="NZ_RZYA01000004.1"/>
</dbReference>
<reference evidence="4 5" key="1">
    <citation type="submission" date="2019-01" db="EMBL/GenBank/DDBJ databases">
        <title>Genome sequences of Streptomyces and Rhizobium isolates collected from root and soil.</title>
        <authorList>
            <person name="Chhettri S."/>
            <person name="Sevigny J.L."/>
            <person name="Sen A."/>
            <person name="Ennis N."/>
            <person name="Tisa L."/>
        </authorList>
    </citation>
    <scope>NUCLEOTIDE SEQUENCE [LARGE SCALE GENOMIC DNA]</scope>
    <source>
        <strain evidence="4 5">San01</strain>
    </source>
</reference>
<evidence type="ECO:0000256" key="3">
    <source>
        <dbReference type="ARBA" id="ARBA00022691"/>
    </source>
</evidence>
<protein>
    <submittedName>
        <fullName evidence="4">O-methyltransferase</fullName>
    </submittedName>
</protein>
<evidence type="ECO:0000256" key="1">
    <source>
        <dbReference type="ARBA" id="ARBA00022603"/>
    </source>
</evidence>
<dbReference type="InterPro" id="IPR050362">
    <property type="entry name" value="Cation-dep_OMT"/>
</dbReference>
<keyword evidence="1 4" id="KW-0489">Methyltransferase</keyword>
<dbReference type="PANTHER" id="PTHR10509">
    <property type="entry name" value="O-METHYLTRANSFERASE-RELATED"/>
    <property type="match status" value="1"/>
</dbReference>
<dbReference type="Proteomes" id="UP000283128">
    <property type="component" value="Unassembled WGS sequence"/>
</dbReference>